<feature type="domain" description="K Homology" evidence="6">
    <location>
        <begin position="282"/>
        <end position="380"/>
    </location>
</feature>
<dbReference type="InterPro" id="IPR004087">
    <property type="entry name" value="KH_dom"/>
</dbReference>
<evidence type="ECO:0000256" key="3">
    <source>
        <dbReference type="PROSITE-ProRule" id="PRU00117"/>
    </source>
</evidence>
<feature type="domain" description="K Homology" evidence="6">
    <location>
        <begin position="533"/>
        <end position="601"/>
    </location>
</feature>
<dbReference type="KEGG" id="cge:100765975"/>
<dbReference type="PANTHER" id="PTHR10627">
    <property type="entry name" value="SCP160"/>
    <property type="match status" value="1"/>
</dbReference>
<feature type="domain" description="K Homology" evidence="6">
    <location>
        <begin position="136"/>
        <end position="205"/>
    </location>
</feature>
<evidence type="ECO:0000313" key="8">
    <source>
        <dbReference type="RefSeq" id="XP_035305607.1"/>
    </source>
</evidence>
<feature type="domain" description="K Homology" evidence="6">
    <location>
        <begin position="209"/>
        <end position="278"/>
    </location>
</feature>
<name>A0A9J7H5V4_CRIGR</name>
<evidence type="ECO:0000256" key="1">
    <source>
        <dbReference type="ARBA" id="ARBA00022737"/>
    </source>
</evidence>
<dbReference type="RefSeq" id="XP_035305607.1">
    <property type="nucleotide sequence ID" value="XM_035449716.1"/>
</dbReference>
<gene>
    <name evidence="8" type="primary">LOC100765975</name>
</gene>
<feature type="domain" description="K Homology" evidence="6">
    <location>
        <begin position="459"/>
        <end position="529"/>
    </location>
</feature>
<feature type="domain" description="K Homology" evidence="6">
    <location>
        <begin position="381"/>
        <end position="447"/>
    </location>
</feature>
<feature type="region of interest" description="Disordered" evidence="5">
    <location>
        <begin position="640"/>
        <end position="672"/>
    </location>
</feature>
<feature type="coiled-coil region" evidence="4">
    <location>
        <begin position="428"/>
        <end position="459"/>
    </location>
</feature>
<dbReference type="InterPro" id="IPR004088">
    <property type="entry name" value="KH_dom_type_1"/>
</dbReference>
<dbReference type="GO" id="GO:0003729">
    <property type="term" value="F:mRNA binding"/>
    <property type="evidence" value="ECO:0007669"/>
    <property type="project" value="TreeGrafter"/>
</dbReference>
<dbReference type="InterPro" id="IPR036612">
    <property type="entry name" value="KH_dom_type_1_sf"/>
</dbReference>
<dbReference type="RefSeq" id="XP_035293894.1">
    <property type="nucleotide sequence ID" value="XM_035438003.1"/>
</dbReference>
<evidence type="ECO:0000256" key="4">
    <source>
        <dbReference type="SAM" id="Coils"/>
    </source>
</evidence>
<evidence type="ECO:0000313" key="7">
    <source>
        <dbReference type="Proteomes" id="UP001108280"/>
    </source>
</evidence>
<keyword evidence="1" id="KW-0677">Repeat</keyword>
<dbReference type="AlphaFoldDB" id="A0A9J7H5V4"/>
<dbReference type="GO" id="GO:0005737">
    <property type="term" value="C:cytoplasm"/>
    <property type="evidence" value="ECO:0007669"/>
    <property type="project" value="UniProtKB-SubCell"/>
</dbReference>
<evidence type="ECO:0000256" key="2">
    <source>
        <dbReference type="ARBA" id="ARBA00039270"/>
    </source>
</evidence>
<reference evidence="8" key="3">
    <citation type="submission" date="2025-08" db="UniProtKB">
        <authorList>
            <consortium name="RefSeq"/>
        </authorList>
    </citation>
    <scope>IDENTIFICATION</scope>
    <source>
        <strain evidence="8">17A/GY</strain>
        <tissue evidence="8">Liver</tissue>
    </source>
</reference>
<proteinExistence type="predicted"/>
<dbReference type="PANTHER" id="PTHR10627:SF34">
    <property type="entry name" value="VIGILIN"/>
    <property type="match status" value="1"/>
</dbReference>
<organism evidence="7 8">
    <name type="scientific">Cricetulus griseus</name>
    <name type="common">Chinese hamster</name>
    <name type="synonym">Cricetulus barabensis griseus</name>
    <dbReference type="NCBI Taxonomy" id="10029"/>
    <lineage>
        <taxon>Eukaryota</taxon>
        <taxon>Metazoa</taxon>
        <taxon>Chordata</taxon>
        <taxon>Craniata</taxon>
        <taxon>Vertebrata</taxon>
        <taxon>Euteleostomi</taxon>
        <taxon>Mammalia</taxon>
        <taxon>Eutheria</taxon>
        <taxon>Euarchontoglires</taxon>
        <taxon>Glires</taxon>
        <taxon>Rodentia</taxon>
        <taxon>Myomorpha</taxon>
        <taxon>Muroidea</taxon>
        <taxon>Cricetidae</taxon>
        <taxon>Cricetinae</taxon>
        <taxon>Cricetulus</taxon>
    </lineage>
</organism>
<evidence type="ECO:0000259" key="6">
    <source>
        <dbReference type="SMART" id="SM00322"/>
    </source>
</evidence>
<accession>A0A9J7H5V4</accession>
<keyword evidence="3" id="KW-0694">RNA-binding</keyword>
<keyword evidence="4" id="KW-0175">Coiled coil</keyword>
<sequence length="672" mass="77266">MTSNKICSVGQNTCLQNEHHAMPLNSKIDVQSNWNLENDVIIRSPENCELSKNWFFSMENNSVKEVEFFIPSSLHKSLISPKQHLIDSIMEECGRFNIFFSRKKSGFQKVIIRGPAENVEKVNKKFLQLLEEEKAKSYSVAVPVKSKYHQFLKSKNGGNLPNICVKEGARAIFPTPKNRDQDLVTIIGKEEAVKEVKKELELLLKDLEYVVEDSMMINRKFHHYFVMRRDQLIREMTEVYAGMIINFTYEGKQSIRVTMKGEKACVEAAKKHIQRIFEPLGSHVTTQYVIPQKFYTFFMGPMYSRVQQIAKDYKVQLTFPDKEKPTMYIHPAVQENVKEKGGKNTKELAFSNQRKCKTILVSGQMENCKAAMKALEYLIPVTAEVQVPSCLHPYIIGHKGSGIKKLMSEFDVHTQVLQRGGNSDIIYIMGLAAKVEQAKIKLEKQINELQTKLEDHVLRNFKLMFTLDPKYHSKITGHKGLLIAQICTEYDVTIHFPKKGNRKIQDKITITGYKENTFAAKDAIMRVLYKIEKTVSKEIPLNHQVRDSIVGFGGKSMHKIMEEFHVDIRLPPKGSWNPNITVIGLPDNVQEAIDRILELEKYYLSTVINYDSQMDTIRNSCFYKITMDSSKCFIKKDVPHNAKGTPNSPNDDSEEFPKLKQQTPLKVLPWRP</sequence>
<dbReference type="PROSITE" id="PS50084">
    <property type="entry name" value="KH_TYPE_1"/>
    <property type="match status" value="4"/>
</dbReference>
<keyword evidence="7" id="KW-1185">Reference proteome</keyword>
<evidence type="ECO:0000256" key="5">
    <source>
        <dbReference type="SAM" id="MobiDB-lite"/>
    </source>
</evidence>
<dbReference type="Pfam" id="PF00013">
    <property type="entry name" value="KH_1"/>
    <property type="match status" value="5"/>
</dbReference>
<dbReference type="GeneID" id="100765975"/>
<feature type="domain" description="K Homology" evidence="6">
    <location>
        <begin position="62"/>
        <end position="131"/>
    </location>
</feature>
<dbReference type="Gene3D" id="3.30.1370.10">
    <property type="entry name" value="K Homology domain, type 1"/>
    <property type="match status" value="7"/>
</dbReference>
<protein>
    <recommendedName>
        <fullName evidence="2">Vigilin</fullName>
    </recommendedName>
</protein>
<dbReference type="OrthoDB" id="10027144at2759"/>
<dbReference type="Proteomes" id="UP001108280">
    <property type="component" value="Chromosome X"/>
</dbReference>
<reference evidence="7" key="2">
    <citation type="journal article" date="2020" name="Biotechnol. Bioeng.">
        <title>Chromosome-scale scaffolds for the Chinese hamster reference genome assembly to facilitate the study of the CHO epigenome.</title>
        <authorList>
            <person name="Hilliard W."/>
            <person name="MacDonald M."/>
            <person name="Lee K.H."/>
        </authorList>
    </citation>
    <scope>NUCLEOTIDE SEQUENCE [LARGE SCALE GENOMIC DNA]</scope>
    <source>
        <strain evidence="7">17A/GY</strain>
    </source>
</reference>
<reference evidence="7" key="1">
    <citation type="journal article" date="2018" name="Biotechnol. Bioeng.">
        <title>A reference genome of the Chinese hamster based on a hybrid assembly strategy.</title>
        <authorList>
            <person name="Rupp O."/>
            <person name="MacDonald M.L."/>
            <person name="Li S."/>
            <person name="Dhiman H."/>
            <person name="Polson S."/>
            <person name="Griep S."/>
            <person name="Heffner K."/>
            <person name="Hernandez I."/>
            <person name="Brinkrolf K."/>
            <person name="Jadhav V."/>
            <person name="Samoudi M."/>
            <person name="Hao H."/>
            <person name="Kingham B."/>
            <person name="Goesmann A."/>
            <person name="Betenbaugh M.J."/>
            <person name="Lewis N.E."/>
            <person name="Borth N."/>
            <person name="Lee K.H."/>
        </authorList>
    </citation>
    <scope>NUCLEOTIDE SEQUENCE [LARGE SCALE GENOMIC DNA]</scope>
    <source>
        <strain evidence="7">17A/GY</strain>
    </source>
</reference>
<dbReference type="SUPFAM" id="SSF54791">
    <property type="entry name" value="Eukaryotic type KH-domain (KH-domain type I)"/>
    <property type="match status" value="7"/>
</dbReference>
<dbReference type="SMART" id="SM00322">
    <property type="entry name" value="KH"/>
    <property type="match status" value="7"/>
</dbReference>